<organism evidence="1 2">
    <name type="scientific">Coniosporium uncinatum</name>
    <dbReference type="NCBI Taxonomy" id="93489"/>
    <lineage>
        <taxon>Eukaryota</taxon>
        <taxon>Fungi</taxon>
        <taxon>Dikarya</taxon>
        <taxon>Ascomycota</taxon>
        <taxon>Pezizomycotina</taxon>
        <taxon>Dothideomycetes</taxon>
        <taxon>Dothideomycetes incertae sedis</taxon>
        <taxon>Coniosporium</taxon>
    </lineage>
</organism>
<gene>
    <name evidence="1" type="ORF">LTS18_003512</name>
</gene>
<feature type="non-terminal residue" evidence="1">
    <location>
        <position position="1"/>
    </location>
</feature>
<comment type="caution">
    <text evidence="1">The sequence shown here is derived from an EMBL/GenBank/DDBJ whole genome shotgun (WGS) entry which is preliminary data.</text>
</comment>
<dbReference type="EMBL" id="JAWDJW010000828">
    <property type="protein sequence ID" value="KAK3079953.1"/>
    <property type="molecule type" value="Genomic_DNA"/>
</dbReference>
<reference evidence="1" key="1">
    <citation type="submission" date="2024-09" db="EMBL/GenBank/DDBJ databases">
        <title>Black Yeasts Isolated from many extreme environments.</title>
        <authorList>
            <person name="Coleine C."/>
            <person name="Stajich J.E."/>
            <person name="Selbmann L."/>
        </authorList>
    </citation>
    <scope>NUCLEOTIDE SEQUENCE</scope>
    <source>
        <strain evidence="1">CCFEE 5737</strain>
    </source>
</reference>
<sequence length="199" mass="21619">SAEEEGWGVGQPEVRVMGREIRVMKRWGYDPHEGEGIEDLHASDATLGVENAREGNGDGEREPALWGVDLEALKKSNANGLHSGKGAGLPIYTAQSARAYLMKSFASPAESTSSGEKANTKKQSNAAVVAEKEKNVGYLLGALELLFESWTSTLDKTDLDRRAWGWYVRVRPEVDSGVSGWGAKGTVKLSDILQLRRTS</sequence>
<evidence type="ECO:0000313" key="1">
    <source>
        <dbReference type="EMBL" id="KAK3079953.1"/>
    </source>
</evidence>
<accession>A0ACC3DTU3</accession>
<keyword evidence="2" id="KW-1185">Reference proteome</keyword>
<proteinExistence type="predicted"/>
<protein>
    <submittedName>
        <fullName evidence="1">Uncharacterized protein</fullName>
    </submittedName>
</protein>
<name>A0ACC3DTU3_9PEZI</name>
<evidence type="ECO:0000313" key="2">
    <source>
        <dbReference type="Proteomes" id="UP001186974"/>
    </source>
</evidence>
<dbReference type="Proteomes" id="UP001186974">
    <property type="component" value="Unassembled WGS sequence"/>
</dbReference>